<protein>
    <recommendedName>
        <fullName evidence="2">Poly(A) RNA polymerase mitochondrial-like central palm domain-containing protein</fullName>
    </recommendedName>
</protein>
<dbReference type="GO" id="GO:0031123">
    <property type="term" value="P:RNA 3'-end processing"/>
    <property type="evidence" value="ECO:0007669"/>
    <property type="project" value="TreeGrafter"/>
</dbReference>
<dbReference type="Pfam" id="PF22600">
    <property type="entry name" value="MTPAP-like_central"/>
    <property type="match status" value="1"/>
</dbReference>
<reference evidence="3 4" key="1">
    <citation type="submission" date="2019-01" db="EMBL/GenBank/DDBJ databases">
        <title>Sequencing of cultivated peanut Arachis hypogaea provides insights into genome evolution and oil improvement.</title>
        <authorList>
            <person name="Chen X."/>
        </authorList>
    </citation>
    <scope>NUCLEOTIDE SEQUENCE [LARGE SCALE GENOMIC DNA]</scope>
    <source>
        <strain evidence="4">cv. Fuhuasheng</strain>
        <strain evidence="3">GDAAS-fuhuasheng2018</strain>
        <tissue evidence="3">Leaves</tissue>
    </source>
</reference>
<dbReference type="GO" id="GO:0016779">
    <property type="term" value="F:nucleotidyltransferase activity"/>
    <property type="evidence" value="ECO:0007669"/>
    <property type="project" value="TreeGrafter"/>
</dbReference>
<feature type="region of interest" description="Disordered" evidence="1">
    <location>
        <begin position="605"/>
        <end position="629"/>
    </location>
</feature>
<dbReference type="CDD" id="cd05402">
    <property type="entry name" value="NT_PAP_TUTase"/>
    <property type="match status" value="1"/>
</dbReference>
<dbReference type="EMBL" id="SDMP01000008">
    <property type="protein sequence ID" value="RYR44717.1"/>
    <property type="molecule type" value="Genomic_DNA"/>
</dbReference>
<dbReference type="Gene3D" id="3.30.460.10">
    <property type="entry name" value="Beta Polymerase, domain 2"/>
    <property type="match status" value="1"/>
</dbReference>
<organism evidence="3 4">
    <name type="scientific">Arachis hypogaea</name>
    <name type="common">Peanut</name>
    <dbReference type="NCBI Taxonomy" id="3818"/>
    <lineage>
        <taxon>Eukaryota</taxon>
        <taxon>Viridiplantae</taxon>
        <taxon>Streptophyta</taxon>
        <taxon>Embryophyta</taxon>
        <taxon>Tracheophyta</taxon>
        <taxon>Spermatophyta</taxon>
        <taxon>Magnoliopsida</taxon>
        <taxon>eudicotyledons</taxon>
        <taxon>Gunneridae</taxon>
        <taxon>Pentapetalae</taxon>
        <taxon>rosids</taxon>
        <taxon>fabids</taxon>
        <taxon>Fabales</taxon>
        <taxon>Fabaceae</taxon>
        <taxon>Papilionoideae</taxon>
        <taxon>50 kb inversion clade</taxon>
        <taxon>dalbergioids sensu lato</taxon>
        <taxon>Dalbergieae</taxon>
        <taxon>Pterocarpus clade</taxon>
        <taxon>Arachis</taxon>
    </lineage>
</organism>
<dbReference type="PANTHER" id="PTHR12271:SF134">
    <property type="entry name" value="NUCLEOTIDYLTRANSFERASE FAMILY PROTEIN"/>
    <property type="match status" value="1"/>
</dbReference>
<dbReference type="STRING" id="3818.A0A445C1C5"/>
<accession>A0A445C1C5</accession>
<feature type="domain" description="Poly(A) RNA polymerase mitochondrial-like central palm" evidence="2">
    <location>
        <begin position="49"/>
        <end position="191"/>
    </location>
</feature>
<evidence type="ECO:0000313" key="3">
    <source>
        <dbReference type="EMBL" id="RYR44718.1"/>
    </source>
</evidence>
<dbReference type="InterPro" id="IPR054708">
    <property type="entry name" value="MTPAP-like_central"/>
</dbReference>
<evidence type="ECO:0000313" key="4">
    <source>
        <dbReference type="Proteomes" id="UP000289738"/>
    </source>
</evidence>
<dbReference type="EMBL" id="SDMP01000008">
    <property type="protein sequence ID" value="RYR44718.1"/>
    <property type="molecule type" value="Genomic_DNA"/>
</dbReference>
<keyword evidence="4" id="KW-1185">Reference proteome</keyword>
<name>A0A445C1C5_ARAHY</name>
<dbReference type="SUPFAM" id="SSF81631">
    <property type="entry name" value="PAP/OAS1 substrate-binding domain"/>
    <property type="match status" value="1"/>
</dbReference>
<dbReference type="Gene3D" id="1.10.1410.10">
    <property type="match status" value="1"/>
</dbReference>
<dbReference type="InterPro" id="IPR043519">
    <property type="entry name" value="NT_sf"/>
</dbReference>
<evidence type="ECO:0000259" key="2">
    <source>
        <dbReference type="Pfam" id="PF22600"/>
    </source>
</evidence>
<sequence length="629" mass="69997">MIVVRVQPSQGFQGRMESAEQDLLKTAKRLELEKLAAITFSPASLAGLEELLHDTYIKQIPEPIDYHNRVDLVRIFNVMAREIYGKGNSSPVVEEYGSFVMDIFNKKSDLDLSINFNNSTEVDRQRKISTLRKFNKKLCSIQRRGHITSLQLIMTAKVPIIKLTDRGTGIECDLSVENRDGIAKSRIIHSISAIDERFRKLCFLAKSWAQAQNINSSKDRTLNSLSIVSLVAFHLQTCNPPILPPFSALLKEGADPESVTRAVKNYANYGKKNTDSLAKLFITLFVKLASVEQLWQNGLCISLYEGSWILKSWGRKSYSISIEDFTDPSQNFSRAVGSEEVNTIYGCIHRSLNFILRFLDGQMQGKELMPLLFERHTLSTLGVEGIRTMNENENNLPTPEDAFPSKRRRLEGGVVQNQVVTQGSQGTEPGSGGMQPGKTAFDNASASFTHSTGHHCYDRRLVPSLVDDYGSFAISHQNTVAPVGNGVIHSPLPSTSHNPPIQPQSVKFLSSSRTSDKNSVAVIEDGVNYSPSPSISHDLPIRSGRIPPVNFLASFATSHQNDVASIGNGLIHSQPPPRSRDPPIHSQRIPSENFIASVRMSHQKVHLPPPSTRHSPYRAEHTLHNHRRI</sequence>
<evidence type="ECO:0000256" key="1">
    <source>
        <dbReference type="SAM" id="MobiDB-lite"/>
    </source>
</evidence>
<gene>
    <name evidence="3" type="ORF">Ahy_A08g041002</name>
</gene>
<comment type="caution">
    <text evidence="3">The sequence shown here is derived from an EMBL/GenBank/DDBJ whole genome shotgun (WGS) entry which is preliminary data.</text>
</comment>
<dbReference type="AlphaFoldDB" id="A0A445C1C5"/>
<dbReference type="SUPFAM" id="SSF81301">
    <property type="entry name" value="Nucleotidyltransferase"/>
    <property type="match status" value="1"/>
</dbReference>
<dbReference type="PANTHER" id="PTHR12271">
    <property type="entry name" value="POLY A POLYMERASE CID PAP -RELATED"/>
    <property type="match status" value="1"/>
</dbReference>
<proteinExistence type="predicted"/>
<dbReference type="Proteomes" id="UP000289738">
    <property type="component" value="Chromosome A08"/>
</dbReference>